<dbReference type="SUPFAM" id="SSF141868">
    <property type="entry name" value="EAL domain-like"/>
    <property type="match status" value="1"/>
</dbReference>
<dbReference type="Pfam" id="PF00563">
    <property type="entry name" value="EAL"/>
    <property type="match status" value="1"/>
</dbReference>
<dbReference type="InterPro" id="IPR001789">
    <property type="entry name" value="Sig_transdc_resp-reg_receiver"/>
</dbReference>
<dbReference type="PROSITE" id="PS50110">
    <property type="entry name" value="RESPONSE_REGULATORY"/>
    <property type="match status" value="1"/>
</dbReference>
<sequence>MSQATILCVEDEVEIREMIVEELGFAGYTVLQAGDGVEALALFDAHHPDLVITDVGMPRMNGFELLAAVTGRKDGLEDTPFVMLTALADRQNQIQGRTLGADDYLTKPVDFDLLLATVAARLAKRARQAGAVQPIAGPTPSGILDRLAACARQQQPTRLTLVKIDSYLVLSLRMDAAARSALQRQVERHLQGLAEEGSVSLYGEGLWALIERADVPGDAYRCYRERQPVEGAALAMSFTASVLSIDLDWRNPVLTRLAPPALMESLALNLTFESLQQPRRRLSLGPEAYQLLESVRFAEHNLPEAIRSGALQLVFQPRVRLADRRIVGAEALLRWPGASIGALSPGCFVPAAERAGYAALLDRWVIDSLLRAMQQLFASAPDCVVSFNLSAASLDSDVPRYLLTQLDALGPERARRLEMEITETSMARLDDDILDAIDRLRRQGMRLAVDDFGVGYASLTYLKQFRTEVIKIDRSFVTGLAEEGIDRHIVEGLVGLARGLGCEVVAEGVETADQARILAQLGCHQAQGYYFYQPMPLADFRQLLESQP</sequence>
<evidence type="ECO:0000313" key="5">
    <source>
        <dbReference type="Proteomes" id="UP000294801"/>
    </source>
</evidence>
<comment type="caution">
    <text evidence="4">The sequence shown here is derived from an EMBL/GenBank/DDBJ whole genome shotgun (WGS) entry which is preliminary data.</text>
</comment>
<dbReference type="RefSeq" id="WP_132098891.1">
    <property type="nucleotide sequence ID" value="NZ_SMDA01000010.1"/>
</dbReference>
<gene>
    <name evidence="4" type="ORF">EV669_11022</name>
</gene>
<dbReference type="Proteomes" id="UP000294801">
    <property type="component" value="Unassembled WGS sequence"/>
</dbReference>
<name>A0ABY2CUB7_GULMO</name>
<dbReference type="Gene3D" id="3.40.50.2300">
    <property type="match status" value="1"/>
</dbReference>
<evidence type="ECO:0000259" key="3">
    <source>
        <dbReference type="PROSITE" id="PS50883"/>
    </source>
</evidence>
<dbReference type="SUPFAM" id="SSF52172">
    <property type="entry name" value="CheY-like"/>
    <property type="match status" value="1"/>
</dbReference>
<dbReference type="CDD" id="cd17574">
    <property type="entry name" value="REC_OmpR"/>
    <property type="match status" value="1"/>
</dbReference>
<dbReference type="CDD" id="cd01948">
    <property type="entry name" value="EAL"/>
    <property type="match status" value="1"/>
</dbReference>
<dbReference type="Pfam" id="PF00072">
    <property type="entry name" value="Response_reg"/>
    <property type="match status" value="1"/>
</dbReference>
<dbReference type="InterPro" id="IPR001633">
    <property type="entry name" value="EAL_dom"/>
</dbReference>
<dbReference type="InterPro" id="IPR035919">
    <property type="entry name" value="EAL_sf"/>
</dbReference>
<dbReference type="EMBL" id="SMDA01000010">
    <property type="protein sequence ID" value="TCW29055.1"/>
    <property type="molecule type" value="Genomic_DNA"/>
</dbReference>
<feature type="modified residue" description="4-aspartylphosphate" evidence="1">
    <location>
        <position position="54"/>
    </location>
</feature>
<dbReference type="PANTHER" id="PTHR33121">
    <property type="entry name" value="CYCLIC DI-GMP PHOSPHODIESTERASE PDEF"/>
    <property type="match status" value="1"/>
</dbReference>
<feature type="domain" description="Response regulatory" evidence="2">
    <location>
        <begin position="5"/>
        <end position="122"/>
    </location>
</feature>
<evidence type="ECO:0000313" key="4">
    <source>
        <dbReference type="EMBL" id="TCW29055.1"/>
    </source>
</evidence>
<accession>A0ABY2CUB7</accession>
<dbReference type="InterPro" id="IPR050706">
    <property type="entry name" value="Cyclic-di-GMP_PDE-like"/>
</dbReference>
<protein>
    <submittedName>
        <fullName evidence="4">EAL domain-containing protein (Putative c-di-GMP-specific phosphodiesterase class I)</fullName>
    </submittedName>
</protein>
<reference evidence="4 5" key="1">
    <citation type="submission" date="2019-03" db="EMBL/GenBank/DDBJ databases">
        <title>Genomic Encyclopedia of Type Strains, Phase IV (KMG-IV): sequencing the most valuable type-strain genomes for metagenomic binning, comparative biology and taxonomic classification.</title>
        <authorList>
            <person name="Goeker M."/>
        </authorList>
    </citation>
    <scope>NUCLEOTIDE SEQUENCE [LARGE SCALE GENOMIC DNA]</scope>
    <source>
        <strain evidence="4 5">DSM 18507</strain>
    </source>
</reference>
<keyword evidence="5" id="KW-1185">Reference proteome</keyword>
<organism evidence="4 5">
    <name type="scientific">Gulbenkiania mobilis</name>
    <dbReference type="NCBI Taxonomy" id="397457"/>
    <lineage>
        <taxon>Bacteria</taxon>
        <taxon>Pseudomonadati</taxon>
        <taxon>Pseudomonadota</taxon>
        <taxon>Betaproteobacteria</taxon>
        <taxon>Neisseriales</taxon>
        <taxon>Chromobacteriaceae</taxon>
        <taxon>Gulbenkiania</taxon>
    </lineage>
</organism>
<dbReference type="SMART" id="SM00052">
    <property type="entry name" value="EAL"/>
    <property type="match status" value="1"/>
</dbReference>
<dbReference type="Gene3D" id="3.20.20.450">
    <property type="entry name" value="EAL domain"/>
    <property type="match status" value="1"/>
</dbReference>
<proteinExistence type="predicted"/>
<dbReference type="InterPro" id="IPR011006">
    <property type="entry name" value="CheY-like_superfamily"/>
</dbReference>
<feature type="domain" description="EAL" evidence="3">
    <location>
        <begin position="295"/>
        <end position="548"/>
    </location>
</feature>
<evidence type="ECO:0000256" key="1">
    <source>
        <dbReference type="PROSITE-ProRule" id="PRU00169"/>
    </source>
</evidence>
<keyword evidence="1" id="KW-0597">Phosphoprotein</keyword>
<dbReference type="SMART" id="SM00448">
    <property type="entry name" value="REC"/>
    <property type="match status" value="1"/>
</dbReference>
<dbReference type="PROSITE" id="PS50883">
    <property type="entry name" value="EAL"/>
    <property type="match status" value="1"/>
</dbReference>
<evidence type="ECO:0000259" key="2">
    <source>
        <dbReference type="PROSITE" id="PS50110"/>
    </source>
</evidence>
<dbReference type="PANTHER" id="PTHR33121:SF70">
    <property type="entry name" value="SIGNALING PROTEIN YKOW"/>
    <property type="match status" value="1"/>
</dbReference>